<keyword evidence="2 6" id="KW-0812">Transmembrane</keyword>
<feature type="domain" description="ABC-2 type transporter transmembrane" evidence="7">
    <location>
        <begin position="28"/>
        <end position="240"/>
    </location>
</feature>
<dbReference type="Pfam" id="PF01061">
    <property type="entry name" value="ABC2_membrane"/>
    <property type="match status" value="1"/>
</dbReference>
<dbReference type="InterPro" id="IPR013525">
    <property type="entry name" value="ABC2_TM"/>
</dbReference>
<evidence type="ECO:0000313" key="10">
    <source>
        <dbReference type="Proteomes" id="UP000554482"/>
    </source>
</evidence>
<gene>
    <name evidence="9" type="ORF">FRX31_011473</name>
</gene>
<dbReference type="OrthoDB" id="1707572at2759"/>
<dbReference type="EMBL" id="JABWDY010012649">
    <property type="protein sequence ID" value="KAF5198939.1"/>
    <property type="molecule type" value="Genomic_DNA"/>
</dbReference>
<feature type="transmembrane region" description="Helical" evidence="6">
    <location>
        <begin position="271"/>
        <end position="298"/>
    </location>
</feature>
<reference evidence="9 10" key="1">
    <citation type="submission" date="2020-06" db="EMBL/GenBank/DDBJ databases">
        <title>Transcriptomic and genomic resources for Thalictrum thalictroides and T. hernandezii: Facilitating candidate gene discovery in an emerging model plant lineage.</title>
        <authorList>
            <person name="Arias T."/>
            <person name="Riano-Pachon D.M."/>
            <person name="Di Stilio V.S."/>
        </authorList>
    </citation>
    <scope>NUCLEOTIDE SEQUENCE [LARGE SCALE GENOMIC DNA]</scope>
    <source>
        <strain evidence="10">cv. WT478/WT964</strain>
        <tissue evidence="9">Leaves</tissue>
    </source>
</reference>
<evidence type="ECO:0000259" key="8">
    <source>
        <dbReference type="Pfam" id="PF08370"/>
    </source>
</evidence>
<evidence type="ECO:0000259" key="7">
    <source>
        <dbReference type="Pfam" id="PF01061"/>
    </source>
</evidence>
<evidence type="ECO:0000256" key="1">
    <source>
        <dbReference type="ARBA" id="ARBA00004141"/>
    </source>
</evidence>
<feature type="transmembrane region" description="Helical" evidence="6">
    <location>
        <begin position="78"/>
        <end position="98"/>
    </location>
</feature>
<name>A0A7J6WNI7_THATH</name>
<feature type="transmembrane region" description="Helical" evidence="6">
    <location>
        <begin position="188"/>
        <end position="211"/>
    </location>
</feature>
<organism evidence="9 10">
    <name type="scientific">Thalictrum thalictroides</name>
    <name type="common">Rue-anemone</name>
    <name type="synonym">Anemone thalictroides</name>
    <dbReference type="NCBI Taxonomy" id="46969"/>
    <lineage>
        <taxon>Eukaryota</taxon>
        <taxon>Viridiplantae</taxon>
        <taxon>Streptophyta</taxon>
        <taxon>Embryophyta</taxon>
        <taxon>Tracheophyta</taxon>
        <taxon>Spermatophyta</taxon>
        <taxon>Magnoliopsida</taxon>
        <taxon>Ranunculales</taxon>
        <taxon>Ranunculaceae</taxon>
        <taxon>Thalictroideae</taxon>
        <taxon>Thalictrum</taxon>
    </lineage>
</organism>
<dbReference type="PANTHER" id="PTHR48040">
    <property type="entry name" value="PLEIOTROPIC DRUG RESISTANCE PROTEIN 1-LIKE ISOFORM X1"/>
    <property type="match status" value="1"/>
</dbReference>
<feature type="transmembrane region" description="Helical" evidence="6">
    <location>
        <begin position="129"/>
        <end position="151"/>
    </location>
</feature>
<comment type="subcellular location">
    <subcellularLocation>
        <location evidence="1">Membrane</location>
        <topology evidence="1">Multi-pass membrane protein</topology>
    </subcellularLocation>
</comment>
<keyword evidence="10" id="KW-1185">Reference proteome</keyword>
<proteinExistence type="predicted"/>
<feature type="compositionally biased region" description="Polar residues" evidence="5">
    <location>
        <begin position="314"/>
        <end position="336"/>
    </location>
</feature>
<sequence>MSLPPHSIRQSHPAALTTKKYGINKKELLKACLSREYLLMKRNNFAYIFELAQLTIMAIITMTVFLRTQMSRDDVTDGGIYIGALFFGITVILFNGFAELNMTIAALPVFYKQRDLLFYPAGAFSLPSWILKIPISIMEVAVWVFVTYYVIGFDPNVKRLFRQYLLLVILNQVASGLFRFLAAAGRDVIVTNTCGSFALLVLMVLGGFVLSREDVKKWWIWGYWISPLMYGQNALAANEFLGKQWRDVPPNSTEPLGVLVLKSRGFFPQAYWYWIGVGALFGYMFLFNGLYTLALGFLKALGKPKAVISEEAINESSNDLSSDGAAQSPTSSSSMRKGSDQEARDDSSIPTSFYHL</sequence>
<dbReference type="GO" id="GO:0016020">
    <property type="term" value="C:membrane"/>
    <property type="evidence" value="ECO:0007669"/>
    <property type="project" value="UniProtKB-SubCell"/>
</dbReference>
<evidence type="ECO:0000256" key="4">
    <source>
        <dbReference type="ARBA" id="ARBA00023136"/>
    </source>
</evidence>
<dbReference type="InterPro" id="IPR013581">
    <property type="entry name" value="PDR_assoc"/>
</dbReference>
<evidence type="ECO:0000256" key="6">
    <source>
        <dbReference type="SAM" id="Phobius"/>
    </source>
</evidence>
<keyword evidence="3 6" id="KW-1133">Transmembrane helix</keyword>
<dbReference type="GO" id="GO:0140359">
    <property type="term" value="F:ABC-type transporter activity"/>
    <property type="evidence" value="ECO:0007669"/>
    <property type="project" value="InterPro"/>
</dbReference>
<dbReference type="Pfam" id="PF08370">
    <property type="entry name" value="PDR_assoc"/>
    <property type="match status" value="1"/>
</dbReference>
<dbReference type="PANTHER" id="PTHR48040:SF20">
    <property type="entry name" value="PLEIOTROPIC DRUG RESISTANCE PROTEIN 1"/>
    <property type="match status" value="1"/>
</dbReference>
<evidence type="ECO:0000256" key="2">
    <source>
        <dbReference type="ARBA" id="ARBA00022692"/>
    </source>
</evidence>
<feature type="compositionally biased region" description="Basic and acidic residues" evidence="5">
    <location>
        <begin position="337"/>
        <end position="347"/>
    </location>
</feature>
<feature type="transmembrane region" description="Helical" evidence="6">
    <location>
        <begin position="45"/>
        <end position="66"/>
    </location>
</feature>
<keyword evidence="4 6" id="KW-0472">Membrane</keyword>
<feature type="domain" description="Plant PDR ABC transporter associated" evidence="8">
    <location>
        <begin position="245"/>
        <end position="308"/>
    </location>
</feature>
<evidence type="ECO:0000256" key="3">
    <source>
        <dbReference type="ARBA" id="ARBA00022989"/>
    </source>
</evidence>
<feature type="region of interest" description="Disordered" evidence="5">
    <location>
        <begin position="314"/>
        <end position="356"/>
    </location>
</feature>
<dbReference type="Proteomes" id="UP000554482">
    <property type="component" value="Unassembled WGS sequence"/>
</dbReference>
<dbReference type="AlphaFoldDB" id="A0A7J6WNI7"/>
<evidence type="ECO:0000313" key="9">
    <source>
        <dbReference type="EMBL" id="KAF5198939.1"/>
    </source>
</evidence>
<comment type="caution">
    <text evidence="9">The sequence shown here is derived from an EMBL/GenBank/DDBJ whole genome shotgun (WGS) entry which is preliminary data.</text>
</comment>
<protein>
    <submittedName>
        <fullName evidence="9">Abc transporter g family member</fullName>
    </submittedName>
</protein>
<accession>A0A7J6WNI7</accession>
<feature type="transmembrane region" description="Helical" evidence="6">
    <location>
        <begin position="163"/>
        <end position="182"/>
    </location>
</feature>
<evidence type="ECO:0000256" key="5">
    <source>
        <dbReference type="SAM" id="MobiDB-lite"/>
    </source>
</evidence>